<keyword evidence="4 6" id="KW-0472">Membrane</keyword>
<organism evidence="7 8">
    <name type="scientific">Roseivivax jejudonensis</name>
    <dbReference type="NCBI Taxonomy" id="1529041"/>
    <lineage>
        <taxon>Bacteria</taxon>
        <taxon>Pseudomonadati</taxon>
        <taxon>Pseudomonadota</taxon>
        <taxon>Alphaproteobacteria</taxon>
        <taxon>Rhodobacterales</taxon>
        <taxon>Roseobacteraceae</taxon>
        <taxon>Roseivivax</taxon>
    </lineage>
</organism>
<keyword evidence="2 6" id="KW-0812">Transmembrane</keyword>
<evidence type="ECO:0000256" key="2">
    <source>
        <dbReference type="ARBA" id="ARBA00022692"/>
    </source>
</evidence>
<feature type="compositionally biased region" description="Gly residues" evidence="5">
    <location>
        <begin position="300"/>
        <end position="312"/>
    </location>
</feature>
<accession>A0A1X6YWT0</accession>
<dbReference type="AlphaFoldDB" id="A0A1X6YWT0"/>
<evidence type="ECO:0000256" key="5">
    <source>
        <dbReference type="SAM" id="MobiDB-lite"/>
    </source>
</evidence>
<dbReference type="PANTHER" id="PTHR30520:SF2">
    <property type="entry name" value="INNER MEMBRANE PROTEIN YFDC"/>
    <property type="match status" value="1"/>
</dbReference>
<dbReference type="Gene3D" id="1.20.1080.10">
    <property type="entry name" value="Glycerol uptake facilitator protein"/>
    <property type="match status" value="1"/>
</dbReference>
<evidence type="ECO:0000313" key="7">
    <source>
        <dbReference type="EMBL" id="SLN33924.1"/>
    </source>
</evidence>
<protein>
    <submittedName>
        <fullName evidence="7">Inner membrane protein YfdC</fullName>
    </submittedName>
</protein>
<dbReference type="GO" id="GO:0015499">
    <property type="term" value="F:formate transmembrane transporter activity"/>
    <property type="evidence" value="ECO:0007669"/>
    <property type="project" value="TreeGrafter"/>
</dbReference>
<feature type="transmembrane region" description="Helical" evidence="6">
    <location>
        <begin position="98"/>
        <end position="123"/>
    </location>
</feature>
<feature type="region of interest" description="Disordered" evidence="5">
    <location>
        <begin position="289"/>
        <end position="312"/>
    </location>
</feature>
<feature type="transmembrane region" description="Helical" evidence="6">
    <location>
        <begin position="211"/>
        <end position="231"/>
    </location>
</feature>
<feature type="transmembrane region" description="Helical" evidence="6">
    <location>
        <begin position="57"/>
        <end position="78"/>
    </location>
</feature>
<evidence type="ECO:0000313" key="8">
    <source>
        <dbReference type="Proteomes" id="UP000193570"/>
    </source>
</evidence>
<evidence type="ECO:0000256" key="3">
    <source>
        <dbReference type="ARBA" id="ARBA00022989"/>
    </source>
</evidence>
<dbReference type="Pfam" id="PF01226">
    <property type="entry name" value="Form_Nir_trans"/>
    <property type="match status" value="1"/>
</dbReference>
<comment type="subcellular location">
    <subcellularLocation>
        <location evidence="1">Membrane</location>
        <topology evidence="1">Multi-pass membrane protein</topology>
    </subcellularLocation>
</comment>
<dbReference type="OrthoDB" id="261587at2"/>
<evidence type="ECO:0000256" key="6">
    <source>
        <dbReference type="SAM" id="Phobius"/>
    </source>
</evidence>
<proteinExistence type="predicted"/>
<dbReference type="Proteomes" id="UP000193570">
    <property type="component" value="Unassembled WGS sequence"/>
</dbReference>
<keyword evidence="3 6" id="KW-1133">Transmembrane helix</keyword>
<dbReference type="GO" id="GO:0005886">
    <property type="term" value="C:plasma membrane"/>
    <property type="evidence" value="ECO:0007669"/>
    <property type="project" value="TreeGrafter"/>
</dbReference>
<dbReference type="InterPro" id="IPR023271">
    <property type="entry name" value="Aquaporin-like"/>
</dbReference>
<feature type="transmembrane region" description="Helical" evidence="6">
    <location>
        <begin position="185"/>
        <end position="204"/>
    </location>
</feature>
<dbReference type="RefSeq" id="WP_085791284.1">
    <property type="nucleotide sequence ID" value="NZ_FWFK01000002.1"/>
</dbReference>
<reference evidence="7 8" key="1">
    <citation type="submission" date="2017-03" db="EMBL/GenBank/DDBJ databases">
        <authorList>
            <person name="Afonso C.L."/>
            <person name="Miller P.J."/>
            <person name="Scott M.A."/>
            <person name="Spackman E."/>
            <person name="Goraichik I."/>
            <person name="Dimitrov K.M."/>
            <person name="Suarez D.L."/>
            <person name="Swayne D.E."/>
        </authorList>
    </citation>
    <scope>NUCLEOTIDE SEQUENCE [LARGE SCALE GENOMIC DNA]</scope>
    <source>
        <strain evidence="7 8">CECT 8625</strain>
    </source>
</reference>
<name>A0A1X6YWT0_9RHOB</name>
<evidence type="ECO:0000256" key="4">
    <source>
        <dbReference type="ARBA" id="ARBA00023136"/>
    </source>
</evidence>
<evidence type="ECO:0000256" key="1">
    <source>
        <dbReference type="ARBA" id="ARBA00004141"/>
    </source>
</evidence>
<gene>
    <name evidence="7" type="primary">yfdC</name>
    <name evidence="7" type="ORF">ROJ8625_01575</name>
</gene>
<dbReference type="EMBL" id="FWFK01000002">
    <property type="protein sequence ID" value="SLN33924.1"/>
    <property type="molecule type" value="Genomic_DNA"/>
</dbReference>
<sequence length="312" mass="33582">MTDDTAQQLQEAEPNGATYSREEALRIAKHRSLAPRAVYEVINLEGREELKRPLGSLWWSGIAAGIGIAASVLAEGILHVTFADHPYQGPIENMGYTVGFILVILGRMQLFTENTITVVLPALKDKSLSLVYCAARLWAVVFAANLLGTFFVAFLSVHGGTVVPEYVEGMKQVSEHFVEYSAWEALKYGIPAGFFIAAIVWMLPSSEGFEIFVIFLFTYLIAMGEFTHVVAGSNEAFLLWLSGDISAAKTWLGLILPSFIGNVLGGTGLFALLAYGQVKAEIDPAVINSSQNRKKSGSGSARGKGGSGAPAE</sequence>
<dbReference type="PANTHER" id="PTHR30520">
    <property type="entry name" value="FORMATE TRANSPORTER-RELATED"/>
    <property type="match status" value="1"/>
</dbReference>
<dbReference type="InterPro" id="IPR000292">
    <property type="entry name" value="For/NO2_transpt"/>
</dbReference>
<feature type="transmembrane region" description="Helical" evidence="6">
    <location>
        <begin position="251"/>
        <end position="275"/>
    </location>
</feature>
<keyword evidence="8" id="KW-1185">Reference proteome</keyword>
<feature type="transmembrane region" description="Helical" evidence="6">
    <location>
        <begin position="135"/>
        <end position="157"/>
    </location>
</feature>